<proteinExistence type="predicted"/>
<organism evidence="1 2">
    <name type="scientific">Aduncisulcus paluster</name>
    <dbReference type="NCBI Taxonomy" id="2918883"/>
    <lineage>
        <taxon>Eukaryota</taxon>
        <taxon>Metamonada</taxon>
        <taxon>Carpediemonas-like organisms</taxon>
        <taxon>Aduncisulcus</taxon>
    </lineage>
</organism>
<protein>
    <submittedName>
        <fullName evidence="1">Uncharacterized protein</fullName>
    </submittedName>
</protein>
<name>A0ABQ5K5Z1_9EUKA</name>
<comment type="caution">
    <text evidence="1">The sequence shown here is derived from an EMBL/GenBank/DDBJ whole genome shotgun (WGS) entry which is preliminary data.</text>
</comment>
<accession>A0ABQ5K5Z1</accession>
<feature type="non-terminal residue" evidence="1">
    <location>
        <position position="88"/>
    </location>
</feature>
<evidence type="ECO:0000313" key="1">
    <source>
        <dbReference type="EMBL" id="GKT27833.1"/>
    </source>
</evidence>
<evidence type="ECO:0000313" key="2">
    <source>
        <dbReference type="Proteomes" id="UP001057375"/>
    </source>
</evidence>
<keyword evidence="2" id="KW-1185">Reference proteome</keyword>
<dbReference type="EMBL" id="BQXS01007471">
    <property type="protein sequence ID" value="GKT27833.1"/>
    <property type="molecule type" value="Genomic_DNA"/>
</dbReference>
<dbReference type="Proteomes" id="UP001057375">
    <property type="component" value="Unassembled WGS sequence"/>
</dbReference>
<sequence>MDKNQYKISELSKKYKDFSVPTQVVKIKGKSLSSAGIVATNLSVELTVKESSSSCTFDILNAYDLKKRSFNKDWLDKYFVLGNIVDIE</sequence>
<gene>
    <name evidence="1" type="ORF">ADUPG1_004796</name>
</gene>
<reference evidence="1" key="1">
    <citation type="submission" date="2022-03" db="EMBL/GenBank/DDBJ databases">
        <title>Draft genome sequence of Aduncisulcus paluster, a free-living microaerophilic Fornicata.</title>
        <authorList>
            <person name="Yuyama I."/>
            <person name="Kume K."/>
            <person name="Tamura T."/>
            <person name="Inagaki Y."/>
            <person name="Hashimoto T."/>
        </authorList>
    </citation>
    <scope>NUCLEOTIDE SEQUENCE</scope>
    <source>
        <strain evidence="1">NY0171</strain>
    </source>
</reference>